<dbReference type="AlphaFoldDB" id="A0A0D2PH10"/>
<gene>
    <name evidence="1" type="ORF">HYPSUDRAFT_876431</name>
</gene>
<proteinExistence type="predicted"/>
<dbReference type="OrthoDB" id="5125733at2759"/>
<dbReference type="PANTHER" id="PTHR33112">
    <property type="entry name" value="DOMAIN PROTEIN, PUTATIVE-RELATED"/>
    <property type="match status" value="1"/>
</dbReference>
<evidence type="ECO:0000313" key="1">
    <source>
        <dbReference type="EMBL" id="KJA27786.1"/>
    </source>
</evidence>
<evidence type="ECO:0000313" key="2">
    <source>
        <dbReference type="Proteomes" id="UP000054270"/>
    </source>
</evidence>
<dbReference type="STRING" id="945553.A0A0D2PH10"/>
<reference evidence="2" key="1">
    <citation type="submission" date="2014-04" db="EMBL/GenBank/DDBJ databases">
        <title>Evolutionary Origins and Diversification of the Mycorrhizal Mutualists.</title>
        <authorList>
            <consortium name="DOE Joint Genome Institute"/>
            <consortium name="Mycorrhizal Genomics Consortium"/>
            <person name="Kohler A."/>
            <person name="Kuo A."/>
            <person name="Nagy L.G."/>
            <person name="Floudas D."/>
            <person name="Copeland A."/>
            <person name="Barry K.W."/>
            <person name="Cichocki N."/>
            <person name="Veneault-Fourrey C."/>
            <person name="LaButti K."/>
            <person name="Lindquist E.A."/>
            <person name="Lipzen A."/>
            <person name="Lundell T."/>
            <person name="Morin E."/>
            <person name="Murat C."/>
            <person name="Riley R."/>
            <person name="Ohm R."/>
            <person name="Sun H."/>
            <person name="Tunlid A."/>
            <person name="Henrissat B."/>
            <person name="Grigoriev I.V."/>
            <person name="Hibbett D.S."/>
            <person name="Martin F."/>
        </authorList>
    </citation>
    <scope>NUCLEOTIDE SEQUENCE [LARGE SCALE GENOMIC DNA]</scope>
    <source>
        <strain evidence="2">FD-334 SS-4</strain>
    </source>
</reference>
<sequence>MCNIYKDAYVTIIAACSKKAGDGFLHNRKNPVSMLLPFWLPSGELGTIHVREQERAPQNEPVNQRAWCFQERVLASRALIYASHTLQFQCGRGIKNVGGGNNFETVAKTDGLRIPETALIRDARNTWDCFGAVAEAEESRIQDRASILTEHKIWSTWKETLSEYTRRSITNPADKLVALAGVADAFQRCWPHDTDYLAGLWRHTLARDLTWHRARRAARHARPQEYRAPSWSWAATDGPIDDGGLPGHIDPVLRVHACTVRPAVANLPYGEIRDGALVADAIVRLVSWGLGSSEAGEAPLYEMNAGTRREVGFMYHDCTGGEDIEGFAVVVGEFNKRVLHNLIGLVVIPVPGRLNTYTRVGVFVVHAHITDPDAGSWADEPYADIHDWMSTSTQVITVI</sequence>
<evidence type="ECO:0008006" key="3">
    <source>
        <dbReference type="Google" id="ProtNLM"/>
    </source>
</evidence>
<accession>A0A0D2PH10</accession>
<dbReference type="EMBL" id="KN817523">
    <property type="protein sequence ID" value="KJA27786.1"/>
    <property type="molecule type" value="Genomic_DNA"/>
</dbReference>
<keyword evidence="2" id="KW-1185">Reference proteome</keyword>
<dbReference type="Proteomes" id="UP000054270">
    <property type="component" value="Unassembled WGS sequence"/>
</dbReference>
<dbReference type="PANTHER" id="PTHR33112:SF16">
    <property type="entry name" value="HETEROKARYON INCOMPATIBILITY DOMAIN-CONTAINING PROTEIN"/>
    <property type="match status" value="1"/>
</dbReference>
<dbReference type="OMA" id="ASHEECR"/>
<organism evidence="1 2">
    <name type="scientific">Hypholoma sublateritium (strain FD-334 SS-4)</name>
    <dbReference type="NCBI Taxonomy" id="945553"/>
    <lineage>
        <taxon>Eukaryota</taxon>
        <taxon>Fungi</taxon>
        <taxon>Dikarya</taxon>
        <taxon>Basidiomycota</taxon>
        <taxon>Agaricomycotina</taxon>
        <taxon>Agaricomycetes</taxon>
        <taxon>Agaricomycetidae</taxon>
        <taxon>Agaricales</taxon>
        <taxon>Agaricineae</taxon>
        <taxon>Strophariaceae</taxon>
        <taxon>Hypholoma</taxon>
    </lineage>
</organism>
<protein>
    <recommendedName>
        <fullName evidence="3">Heterokaryon incompatibility domain-containing protein</fullName>
    </recommendedName>
</protein>
<name>A0A0D2PH10_HYPSF</name>